<reference evidence="1 2" key="1">
    <citation type="submission" date="2012-07" db="EMBL/GenBank/DDBJ databases">
        <authorList>
            <person name="Durkin A.S."/>
            <person name="McCorrison J."/>
            <person name="Torralba M."/>
            <person name="Gillis M."/>
            <person name="Methe B."/>
            <person name="Sutton G."/>
            <person name="Nelson K.E."/>
        </authorList>
    </citation>
    <scope>NUCLEOTIDE SEQUENCE [LARGE SCALE GENOMIC DNA]</scope>
    <source>
        <strain evidence="1 2">OBRC8</strain>
    </source>
</reference>
<gene>
    <name evidence="1" type="ORF">HMPREF1143_1810</name>
</gene>
<dbReference type="RefSeq" id="WP_009531025.1">
    <property type="nucleotide sequence ID" value="NZ_ALNK01000021.1"/>
</dbReference>
<name>J5UHG3_9FIRM</name>
<accession>J5UHG3</accession>
<dbReference type="EMBL" id="ALNK01000021">
    <property type="protein sequence ID" value="EJU22574.1"/>
    <property type="molecule type" value="Genomic_DNA"/>
</dbReference>
<evidence type="ECO:0000313" key="2">
    <source>
        <dbReference type="Proteomes" id="UP000005244"/>
    </source>
</evidence>
<evidence type="ECO:0000313" key="1">
    <source>
        <dbReference type="EMBL" id="EJU22574.1"/>
    </source>
</evidence>
<keyword evidence="2" id="KW-1185">Reference proteome</keyword>
<organism evidence="1 2">
    <name type="scientific">Peptoanaerobacter stomatis</name>
    <dbReference type="NCBI Taxonomy" id="796937"/>
    <lineage>
        <taxon>Bacteria</taxon>
        <taxon>Bacillati</taxon>
        <taxon>Bacillota</taxon>
        <taxon>Clostridia</taxon>
        <taxon>Peptostreptococcales</taxon>
        <taxon>Filifactoraceae</taxon>
        <taxon>Peptoanaerobacter</taxon>
    </lineage>
</organism>
<protein>
    <submittedName>
        <fullName evidence="1">Uncharacterized protein</fullName>
    </submittedName>
</protein>
<proteinExistence type="predicted"/>
<dbReference type="Proteomes" id="UP000005244">
    <property type="component" value="Unassembled WGS sequence"/>
</dbReference>
<comment type="caution">
    <text evidence="1">The sequence shown here is derived from an EMBL/GenBank/DDBJ whole genome shotgun (WGS) entry which is preliminary data.</text>
</comment>
<sequence length="77" mass="9377">MYISSDNKDKDMFYTKMKLFTNYDSRWIDGNIVKYGKIHFKAPDEKIYNSKKTIIKYYQVDYENVQDNELTENENEI</sequence>
<dbReference type="AlphaFoldDB" id="J5UHG3"/>